<proteinExistence type="predicted"/>
<accession>A0A1R3W074</accession>
<dbReference type="InterPro" id="IPR025500">
    <property type="entry name" value="DUF4390"/>
</dbReference>
<sequence length="194" mass="22672">MSAMSSRLYVAELTGLLLIMLLTSSALQTVRAEPSFDVRYAQIERVSDVFYLNAELQYQLGENLLEALHNGVKLGFEVQIEILRERRWRWDRSEAEISQRYRLEFHALSQLYVLTHMNTGVQRAFYRLGSALQAMGDIKALPLLDAALIDDQEAHYLRMRSLLRVDELPLPLRMRGYIAREWRPGSDWYQWPLP</sequence>
<evidence type="ECO:0008006" key="3">
    <source>
        <dbReference type="Google" id="ProtNLM"/>
    </source>
</evidence>
<keyword evidence="2" id="KW-1185">Reference proteome</keyword>
<dbReference type="STRING" id="233100.SAMN05216526_1156"/>
<protein>
    <recommendedName>
        <fullName evidence="3">DUF4390 domain-containing protein</fullName>
    </recommendedName>
</protein>
<dbReference type="Pfam" id="PF14334">
    <property type="entry name" value="DUF4390"/>
    <property type="match status" value="1"/>
</dbReference>
<dbReference type="AlphaFoldDB" id="A0A1R3W074"/>
<reference evidence="1 2" key="1">
    <citation type="submission" date="2017-01" db="EMBL/GenBank/DDBJ databases">
        <authorList>
            <person name="Mah S.A."/>
            <person name="Swanson W.J."/>
            <person name="Moy G.W."/>
            <person name="Vacquier V.D."/>
        </authorList>
    </citation>
    <scope>NUCLEOTIDE SEQUENCE [LARGE SCALE GENOMIC DNA]</scope>
    <source>
        <strain evidence="1 2">M9</strain>
    </source>
</reference>
<evidence type="ECO:0000313" key="2">
    <source>
        <dbReference type="Proteomes" id="UP000223759"/>
    </source>
</evidence>
<gene>
    <name evidence="1" type="ORF">SAMN05216526_1156</name>
</gene>
<dbReference type="Proteomes" id="UP000223759">
    <property type="component" value="Unassembled WGS sequence"/>
</dbReference>
<name>A0A1R3W074_9GAMM</name>
<dbReference type="RefSeq" id="WP_234982813.1">
    <property type="nucleotide sequence ID" value="NZ_CP023018.1"/>
</dbReference>
<organism evidence="1 2">
    <name type="scientific">Ectothiorhodosinus mongolicus</name>
    <dbReference type="NCBI Taxonomy" id="233100"/>
    <lineage>
        <taxon>Bacteria</taxon>
        <taxon>Pseudomonadati</taxon>
        <taxon>Pseudomonadota</taxon>
        <taxon>Gammaproteobacteria</taxon>
        <taxon>Chromatiales</taxon>
        <taxon>Ectothiorhodospiraceae</taxon>
        <taxon>Ectothiorhodosinus</taxon>
    </lineage>
</organism>
<evidence type="ECO:0000313" key="1">
    <source>
        <dbReference type="EMBL" id="SIT69764.1"/>
    </source>
</evidence>
<dbReference type="EMBL" id="FTPK01000002">
    <property type="protein sequence ID" value="SIT69764.1"/>
    <property type="molecule type" value="Genomic_DNA"/>
</dbReference>